<evidence type="ECO:0000313" key="1">
    <source>
        <dbReference type="EMBL" id="KAK5613878.1"/>
    </source>
</evidence>
<keyword evidence="2" id="KW-1185">Reference proteome</keyword>
<comment type="caution">
    <text evidence="1">The sequence shown here is derived from an EMBL/GenBank/DDBJ whole genome shotgun (WGS) entry which is preliminary data.</text>
</comment>
<dbReference type="Proteomes" id="UP001311232">
    <property type="component" value="Unassembled WGS sequence"/>
</dbReference>
<protein>
    <submittedName>
        <fullName evidence="1">Uncharacterized protein</fullName>
    </submittedName>
</protein>
<organism evidence="1 2">
    <name type="scientific">Crenichthys baileyi</name>
    <name type="common">White River springfish</name>
    <dbReference type="NCBI Taxonomy" id="28760"/>
    <lineage>
        <taxon>Eukaryota</taxon>
        <taxon>Metazoa</taxon>
        <taxon>Chordata</taxon>
        <taxon>Craniata</taxon>
        <taxon>Vertebrata</taxon>
        <taxon>Euteleostomi</taxon>
        <taxon>Actinopterygii</taxon>
        <taxon>Neopterygii</taxon>
        <taxon>Teleostei</taxon>
        <taxon>Neoteleostei</taxon>
        <taxon>Acanthomorphata</taxon>
        <taxon>Ovalentaria</taxon>
        <taxon>Atherinomorphae</taxon>
        <taxon>Cyprinodontiformes</taxon>
        <taxon>Goodeidae</taxon>
        <taxon>Crenichthys</taxon>
    </lineage>
</organism>
<gene>
    <name evidence="1" type="ORF">CRENBAI_014919</name>
</gene>
<proteinExistence type="predicted"/>
<accession>A0AAV9RYF7</accession>
<reference evidence="1 2" key="1">
    <citation type="submission" date="2021-06" db="EMBL/GenBank/DDBJ databases">
        <authorList>
            <person name="Palmer J.M."/>
        </authorList>
    </citation>
    <scope>NUCLEOTIDE SEQUENCE [LARGE SCALE GENOMIC DNA]</scope>
    <source>
        <strain evidence="1 2">MEX-2019</strain>
        <tissue evidence="1">Muscle</tissue>
    </source>
</reference>
<name>A0AAV9RYF7_9TELE</name>
<evidence type="ECO:0000313" key="2">
    <source>
        <dbReference type="Proteomes" id="UP001311232"/>
    </source>
</evidence>
<sequence length="132" mass="14482">MVMASTPSHPSVQSGHTPLARRRCGKYQTPFMSQQLLFFGLSWIFFLLSGKSSPCSAERGNNPLNHTVVSVPSPPPPPHRRHLLLYSFSSRITHHAACVPPPPPLPPLTTVQNCSIGSCKMTASEQKGNRLR</sequence>
<dbReference type="EMBL" id="JAHHUM010001184">
    <property type="protein sequence ID" value="KAK5613878.1"/>
    <property type="molecule type" value="Genomic_DNA"/>
</dbReference>
<dbReference type="AlphaFoldDB" id="A0AAV9RYF7"/>